<accession>A0A9D4CQ71</accession>
<gene>
    <name evidence="1" type="ORF">DPMN_055561</name>
</gene>
<proteinExistence type="predicted"/>
<sequence length="83" mass="9551">MLCCQIESYWDECLALPSKLKDWDAYNDLKTKLQTYLEVFPLLNSLAAKVRHSRMPQSFSVLSCSPLLQKYVSDSYVHNSCVS</sequence>
<protein>
    <submittedName>
        <fullName evidence="1">Uncharacterized protein</fullName>
    </submittedName>
</protein>
<evidence type="ECO:0000313" key="2">
    <source>
        <dbReference type="Proteomes" id="UP000828390"/>
    </source>
</evidence>
<keyword evidence="2" id="KW-1185">Reference proteome</keyword>
<evidence type="ECO:0000313" key="1">
    <source>
        <dbReference type="EMBL" id="KAH3729589.1"/>
    </source>
</evidence>
<name>A0A9D4CQ71_DREPO</name>
<comment type="caution">
    <text evidence="1">The sequence shown here is derived from an EMBL/GenBank/DDBJ whole genome shotgun (WGS) entry which is preliminary data.</text>
</comment>
<reference evidence="1" key="1">
    <citation type="journal article" date="2019" name="bioRxiv">
        <title>The Genome of the Zebra Mussel, Dreissena polymorpha: A Resource for Invasive Species Research.</title>
        <authorList>
            <person name="McCartney M.A."/>
            <person name="Auch B."/>
            <person name="Kono T."/>
            <person name="Mallez S."/>
            <person name="Zhang Y."/>
            <person name="Obille A."/>
            <person name="Becker A."/>
            <person name="Abrahante J.E."/>
            <person name="Garbe J."/>
            <person name="Badalamenti J.P."/>
            <person name="Herman A."/>
            <person name="Mangelson H."/>
            <person name="Liachko I."/>
            <person name="Sullivan S."/>
            <person name="Sone E.D."/>
            <person name="Koren S."/>
            <person name="Silverstein K.A.T."/>
            <person name="Beckman K.B."/>
            <person name="Gohl D.M."/>
        </authorList>
    </citation>
    <scope>NUCLEOTIDE SEQUENCE</scope>
    <source>
        <strain evidence="1">Duluth1</strain>
        <tissue evidence="1">Whole animal</tissue>
    </source>
</reference>
<dbReference type="AlphaFoldDB" id="A0A9D4CQ71"/>
<dbReference type="EMBL" id="JAIWYP010000012">
    <property type="protein sequence ID" value="KAH3729589.1"/>
    <property type="molecule type" value="Genomic_DNA"/>
</dbReference>
<organism evidence="1 2">
    <name type="scientific">Dreissena polymorpha</name>
    <name type="common">Zebra mussel</name>
    <name type="synonym">Mytilus polymorpha</name>
    <dbReference type="NCBI Taxonomy" id="45954"/>
    <lineage>
        <taxon>Eukaryota</taxon>
        <taxon>Metazoa</taxon>
        <taxon>Spiralia</taxon>
        <taxon>Lophotrochozoa</taxon>
        <taxon>Mollusca</taxon>
        <taxon>Bivalvia</taxon>
        <taxon>Autobranchia</taxon>
        <taxon>Heteroconchia</taxon>
        <taxon>Euheterodonta</taxon>
        <taxon>Imparidentia</taxon>
        <taxon>Neoheterodontei</taxon>
        <taxon>Myida</taxon>
        <taxon>Dreissenoidea</taxon>
        <taxon>Dreissenidae</taxon>
        <taxon>Dreissena</taxon>
    </lineage>
</organism>
<dbReference type="Proteomes" id="UP000828390">
    <property type="component" value="Unassembled WGS sequence"/>
</dbReference>
<reference evidence="1" key="2">
    <citation type="submission" date="2020-11" db="EMBL/GenBank/DDBJ databases">
        <authorList>
            <person name="McCartney M.A."/>
            <person name="Auch B."/>
            <person name="Kono T."/>
            <person name="Mallez S."/>
            <person name="Becker A."/>
            <person name="Gohl D.M."/>
            <person name="Silverstein K.A.T."/>
            <person name="Koren S."/>
            <person name="Bechman K.B."/>
            <person name="Herman A."/>
            <person name="Abrahante J.E."/>
            <person name="Garbe J."/>
        </authorList>
    </citation>
    <scope>NUCLEOTIDE SEQUENCE</scope>
    <source>
        <strain evidence="1">Duluth1</strain>
        <tissue evidence="1">Whole animal</tissue>
    </source>
</reference>